<evidence type="ECO:0000313" key="3">
    <source>
        <dbReference type="Proteomes" id="UP000185578"/>
    </source>
</evidence>
<reference evidence="2 3" key="1">
    <citation type="submission" date="2016-12" db="EMBL/GenBank/DDBJ databases">
        <authorList>
            <person name="Song W.-J."/>
            <person name="Kurnit D.M."/>
        </authorList>
    </citation>
    <scope>NUCLEOTIDE SEQUENCE [LARGE SCALE GENOMIC DNA]</scope>
    <source>
        <strain evidence="2 3">PCL1601</strain>
    </source>
</reference>
<dbReference type="RefSeq" id="WP_075121002.1">
    <property type="nucleotide sequence ID" value="NZ_MSCT01000019.1"/>
</dbReference>
<proteinExistence type="predicted"/>
<sequence>MKILYFHQHFSTPKGAVGIRSYEMARRLIARGHQVSMVCGSYGGGQTGLEGPFVGGKRKGIVDGIEIIEFDLAYSNSDGLFTRALSFLKFAFRSIGLALTERYDLVFATTTPLTAGIPGIFARWLRNKPFVFEVRDLWPELPKAMGVIRNPLVLSALSLLEWASYRSAHRVIGLSPGIVDGIAHRGVARERISMIPNGCDLEIFSAPTEPWRPVGVEKDQLMAVFAGTHGVANKLDSVLDAAKELKLRQRDDIRLVLIGQGKLKPALQQRAVREGLDNVIFHDPVNKAKLSGLMASADLGLQLLANVPAFYYGTSPNKFFDYIASALPVLNNYPGWLAEMIAKEDCGFVVPPENPSLFADALIQAADSREALKAKGVRGRELAVREFDRRQLADQFVDWLEGVAR</sequence>
<dbReference type="PANTHER" id="PTHR12526">
    <property type="entry name" value="GLYCOSYLTRANSFERASE"/>
    <property type="match status" value="1"/>
</dbReference>
<evidence type="ECO:0000259" key="1">
    <source>
        <dbReference type="Pfam" id="PF13579"/>
    </source>
</evidence>
<comment type="caution">
    <text evidence="2">The sequence shown here is derived from an EMBL/GenBank/DDBJ whole genome shotgun (WGS) entry which is preliminary data.</text>
</comment>
<name>A0A1Q8EKW2_9PSED</name>
<dbReference type="PANTHER" id="PTHR12526:SF638">
    <property type="entry name" value="SPORE COAT PROTEIN SA"/>
    <property type="match status" value="1"/>
</dbReference>
<dbReference type="Gene3D" id="3.40.50.2000">
    <property type="entry name" value="Glycogen Phosphorylase B"/>
    <property type="match status" value="2"/>
</dbReference>
<dbReference type="OrthoDB" id="9787293at2"/>
<dbReference type="CDD" id="cd03794">
    <property type="entry name" value="GT4_WbuB-like"/>
    <property type="match status" value="1"/>
</dbReference>
<keyword evidence="2" id="KW-0808">Transferase</keyword>
<gene>
    <name evidence="2" type="ORF">BTN82_20890</name>
</gene>
<dbReference type="Pfam" id="PF13579">
    <property type="entry name" value="Glyco_trans_4_4"/>
    <property type="match status" value="1"/>
</dbReference>
<dbReference type="GO" id="GO:0016757">
    <property type="term" value="F:glycosyltransferase activity"/>
    <property type="evidence" value="ECO:0007669"/>
    <property type="project" value="UniProtKB-ARBA"/>
</dbReference>
<dbReference type="SUPFAM" id="SSF53756">
    <property type="entry name" value="UDP-Glycosyltransferase/glycogen phosphorylase"/>
    <property type="match status" value="1"/>
</dbReference>
<accession>A0A1Q8EKW2</accession>
<dbReference type="Pfam" id="PF13692">
    <property type="entry name" value="Glyco_trans_1_4"/>
    <property type="match status" value="1"/>
</dbReference>
<protein>
    <submittedName>
        <fullName evidence="2">Glycosyltransferase WbuB</fullName>
    </submittedName>
</protein>
<dbReference type="AlphaFoldDB" id="A0A1Q8EKW2"/>
<evidence type="ECO:0000313" key="2">
    <source>
        <dbReference type="EMBL" id="OLF52438.1"/>
    </source>
</evidence>
<feature type="domain" description="Glycosyltransferase subfamily 4-like N-terminal" evidence="1">
    <location>
        <begin position="16"/>
        <end position="198"/>
    </location>
</feature>
<dbReference type="EMBL" id="MSCT01000019">
    <property type="protein sequence ID" value="OLF52438.1"/>
    <property type="molecule type" value="Genomic_DNA"/>
</dbReference>
<dbReference type="Proteomes" id="UP000185578">
    <property type="component" value="Unassembled WGS sequence"/>
</dbReference>
<organism evidence="2 3">
    <name type="scientific">Pseudomonas chlororaphis</name>
    <dbReference type="NCBI Taxonomy" id="587753"/>
    <lineage>
        <taxon>Bacteria</taxon>
        <taxon>Pseudomonadati</taxon>
        <taxon>Pseudomonadota</taxon>
        <taxon>Gammaproteobacteria</taxon>
        <taxon>Pseudomonadales</taxon>
        <taxon>Pseudomonadaceae</taxon>
        <taxon>Pseudomonas</taxon>
    </lineage>
</organism>
<dbReference type="InterPro" id="IPR028098">
    <property type="entry name" value="Glyco_trans_4-like_N"/>
</dbReference>